<dbReference type="EMBL" id="OV725077">
    <property type="protein sequence ID" value="CAH1392422.1"/>
    <property type="molecule type" value="Genomic_DNA"/>
</dbReference>
<reference evidence="1" key="1">
    <citation type="submission" date="2022-01" db="EMBL/GenBank/DDBJ databases">
        <authorList>
            <person name="King R."/>
        </authorList>
    </citation>
    <scope>NUCLEOTIDE SEQUENCE</scope>
</reference>
<proteinExistence type="predicted"/>
<dbReference type="Proteomes" id="UP001152798">
    <property type="component" value="Chromosome 1"/>
</dbReference>
<name>A0A9P0E4Z1_NEZVI</name>
<evidence type="ECO:0000313" key="2">
    <source>
        <dbReference type="Proteomes" id="UP001152798"/>
    </source>
</evidence>
<dbReference type="AlphaFoldDB" id="A0A9P0E4Z1"/>
<keyword evidence="2" id="KW-1185">Reference proteome</keyword>
<protein>
    <submittedName>
        <fullName evidence="1">Uncharacterized protein</fullName>
    </submittedName>
</protein>
<organism evidence="1 2">
    <name type="scientific">Nezara viridula</name>
    <name type="common">Southern green stink bug</name>
    <name type="synonym">Cimex viridulus</name>
    <dbReference type="NCBI Taxonomy" id="85310"/>
    <lineage>
        <taxon>Eukaryota</taxon>
        <taxon>Metazoa</taxon>
        <taxon>Ecdysozoa</taxon>
        <taxon>Arthropoda</taxon>
        <taxon>Hexapoda</taxon>
        <taxon>Insecta</taxon>
        <taxon>Pterygota</taxon>
        <taxon>Neoptera</taxon>
        <taxon>Paraneoptera</taxon>
        <taxon>Hemiptera</taxon>
        <taxon>Heteroptera</taxon>
        <taxon>Panheteroptera</taxon>
        <taxon>Pentatomomorpha</taxon>
        <taxon>Pentatomoidea</taxon>
        <taxon>Pentatomidae</taxon>
        <taxon>Pentatominae</taxon>
        <taxon>Nezara</taxon>
    </lineage>
</organism>
<sequence>MKYPIPIAVPQSKISRTSRRAHMEASQHSRFHNEISYLYYNTTEQDQSYFPEDHTWRPPNRAVATAVLSSRCCMACVLVFSFYIQHYFSIHHCSNYFDVSSMDFIMKYPIPIAVPQSKISRTSQKGTHGGVATFPVPQQYYPLVAAWYRPMLWSSPFVSTSTLASSIALIESNV</sequence>
<accession>A0A9P0E4Z1</accession>
<gene>
    <name evidence="1" type="ORF">NEZAVI_LOCUS3237</name>
</gene>
<evidence type="ECO:0000313" key="1">
    <source>
        <dbReference type="EMBL" id="CAH1392422.1"/>
    </source>
</evidence>